<dbReference type="InterPro" id="IPR027417">
    <property type="entry name" value="P-loop_NTPase"/>
</dbReference>
<comment type="caution">
    <text evidence="5">The sequence shown here is derived from an EMBL/GenBank/DDBJ whole genome shotgun (WGS) entry which is preliminary data.</text>
</comment>
<dbReference type="Pfam" id="PF00350">
    <property type="entry name" value="Dynamin_N"/>
    <property type="match status" value="1"/>
</dbReference>
<dbReference type="SMART" id="SM00053">
    <property type="entry name" value="DYNc"/>
    <property type="match status" value="1"/>
</dbReference>
<protein>
    <submittedName>
        <fullName evidence="5">Uncharacterized protein</fullName>
    </submittedName>
</protein>
<dbReference type="Proteomes" id="UP000807716">
    <property type="component" value="Unassembled WGS sequence"/>
</dbReference>
<evidence type="ECO:0000256" key="2">
    <source>
        <dbReference type="ARBA" id="ARBA00023134"/>
    </source>
</evidence>
<dbReference type="Pfam" id="PF01031">
    <property type="entry name" value="Dynamin_M"/>
    <property type="match status" value="1"/>
</dbReference>
<dbReference type="CDD" id="cd08771">
    <property type="entry name" value="DLP_1"/>
    <property type="match status" value="1"/>
</dbReference>
<dbReference type="GO" id="GO:0016020">
    <property type="term" value="C:membrane"/>
    <property type="evidence" value="ECO:0007669"/>
    <property type="project" value="TreeGrafter"/>
</dbReference>
<dbReference type="InterPro" id="IPR022812">
    <property type="entry name" value="Dynamin"/>
</dbReference>
<gene>
    <name evidence="5" type="ORF">DFQ27_005245</name>
</gene>
<name>A0A9P6U362_9FUNG</name>
<dbReference type="GO" id="GO:0016559">
    <property type="term" value="P:peroxisome fission"/>
    <property type="evidence" value="ECO:0007669"/>
    <property type="project" value="TreeGrafter"/>
</dbReference>
<reference evidence="5" key="1">
    <citation type="journal article" date="2020" name="Fungal Divers.">
        <title>Resolving the Mortierellaceae phylogeny through synthesis of multi-gene phylogenetics and phylogenomics.</title>
        <authorList>
            <person name="Vandepol N."/>
            <person name="Liber J."/>
            <person name="Desiro A."/>
            <person name="Na H."/>
            <person name="Kennedy M."/>
            <person name="Barry K."/>
            <person name="Grigoriev I.V."/>
            <person name="Miller A.N."/>
            <person name="O'Donnell K."/>
            <person name="Stajich J.E."/>
            <person name="Bonito G."/>
        </authorList>
    </citation>
    <scope>NUCLEOTIDE SEQUENCE</scope>
    <source>
        <strain evidence="5">BC1065</strain>
    </source>
</reference>
<dbReference type="GO" id="GO:0005739">
    <property type="term" value="C:mitochondrion"/>
    <property type="evidence" value="ECO:0007669"/>
    <property type="project" value="TreeGrafter"/>
</dbReference>
<dbReference type="InterPro" id="IPR000375">
    <property type="entry name" value="Dynamin_stalk"/>
</dbReference>
<keyword evidence="2" id="KW-0342">GTP-binding</keyword>
<dbReference type="GO" id="GO:0005525">
    <property type="term" value="F:GTP binding"/>
    <property type="evidence" value="ECO:0007669"/>
    <property type="project" value="InterPro"/>
</dbReference>
<dbReference type="AlphaFoldDB" id="A0A9P6U362"/>
<keyword evidence="6" id="KW-1185">Reference proteome</keyword>
<dbReference type="GO" id="GO:0000266">
    <property type="term" value="P:mitochondrial fission"/>
    <property type="evidence" value="ECO:0007669"/>
    <property type="project" value="TreeGrafter"/>
</dbReference>
<dbReference type="GO" id="GO:0003924">
    <property type="term" value="F:GTPase activity"/>
    <property type="evidence" value="ECO:0007669"/>
    <property type="project" value="InterPro"/>
</dbReference>
<proteinExistence type="predicted"/>
<feature type="domain" description="Dynamin-type G" evidence="4">
    <location>
        <begin position="28"/>
        <end position="302"/>
    </location>
</feature>
<dbReference type="GO" id="GO:0005874">
    <property type="term" value="C:microtubule"/>
    <property type="evidence" value="ECO:0007669"/>
    <property type="project" value="TreeGrafter"/>
</dbReference>
<dbReference type="InterPro" id="IPR001401">
    <property type="entry name" value="Dynamin_GTPase"/>
</dbReference>
<accession>A0A9P6U362</accession>
<dbReference type="PANTHER" id="PTHR11566:SF21">
    <property type="entry name" value="DYNAMIN RELATED PROTEIN 1, ISOFORM A"/>
    <property type="match status" value="1"/>
</dbReference>
<dbReference type="OrthoDB" id="5061070at2759"/>
<evidence type="ECO:0000313" key="5">
    <source>
        <dbReference type="EMBL" id="KAG0257231.1"/>
    </source>
</evidence>
<dbReference type="PROSITE" id="PS51388">
    <property type="entry name" value="GED"/>
    <property type="match status" value="1"/>
</dbReference>
<feature type="domain" description="GED" evidence="3">
    <location>
        <begin position="566"/>
        <end position="646"/>
    </location>
</feature>
<dbReference type="Gene3D" id="1.20.120.1240">
    <property type="entry name" value="Dynamin, middle domain"/>
    <property type="match status" value="1"/>
</dbReference>
<dbReference type="EMBL" id="JAAAJB010000370">
    <property type="protein sequence ID" value="KAG0257231.1"/>
    <property type="molecule type" value="Genomic_DNA"/>
</dbReference>
<dbReference type="SUPFAM" id="SSF52540">
    <property type="entry name" value="P-loop containing nucleoside triphosphate hydrolases"/>
    <property type="match status" value="1"/>
</dbReference>
<dbReference type="PROSITE" id="PS51718">
    <property type="entry name" value="G_DYNAMIN_2"/>
    <property type="match status" value="1"/>
</dbReference>
<dbReference type="Gene3D" id="3.40.50.300">
    <property type="entry name" value="P-loop containing nucleotide triphosphate hydrolases"/>
    <property type="match status" value="1"/>
</dbReference>
<dbReference type="InterPro" id="IPR030381">
    <property type="entry name" value="G_DYNAMIN_dom"/>
</dbReference>
<evidence type="ECO:0000313" key="6">
    <source>
        <dbReference type="Proteomes" id="UP000807716"/>
    </source>
</evidence>
<keyword evidence="1" id="KW-0547">Nucleotide-binding</keyword>
<dbReference type="InterPro" id="IPR045063">
    <property type="entry name" value="Dynamin_N"/>
</dbReference>
<evidence type="ECO:0000259" key="4">
    <source>
        <dbReference type="PROSITE" id="PS51718"/>
    </source>
</evidence>
<dbReference type="GO" id="GO:0008017">
    <property type="term" value="F:microtubule binding"/>
    <property type="evidence" value="ECO:0007669"/>
    <property type="project" value="TreeGrafter"/>
</dbReference>
<dbReference type="PRINTS" id="PR00195">
    <property type="entry name" value="DYNAMIN"/>
</dbReference>
<dbReference type="GO" id="GO:0006897">
    <property type="term" value="P:endocytosis"/>
    <property type="evidence" value="ECO:0007669"/>
    <property type="project" value="TreeGrafter"/>
</dbReference>
<organism evidence="5 6">
    <name type="scientific">Actinomortierella ambigua</name>
    <dbReference type="NCBI Taxonomy" id="1343610"/>
    <lineage>
        <taxon>Eukaryota</taxon>
        <taxon>Fungi</taxon>
        <taxon>Fungi incertae sedis</taxon>
        <taxon>Mucoromycota</taxon>
        <taxon>Mortierellomycotina</taxon>
        <taxon>Mortierellomycetes</taxon>
        <taxon>Mortierellales</taxon>
        <taxon>Mortierellaceae</taxon>
        <taxon>Actinomortierella</taxon>
    </lineage>
</organism>
<dbReference type="GO" id="GO:0048312">
    <property type="term" value="P:intracellular distribution of mitochondria"/>
    <property type="evidence" value="ECO:0007669"/>
    <property type="project" value="TreeGrafter"/>
</dbReference>
<dbReference type="PANTHER" id="PTHR11566">
    <property type="entry name" value="DYNAMIN"/>
    <property type="match status" value="1"/>
</dbReference>
<evidence type="ECO:0000259" key="3">
    <source>
        <dbReference type="PROSITE" id="PS51388"/>
    </source>
</evidence>
<dbReference type="InterPro" id="IPR020850">
    <property type="entry name" value="GED_dom"/>
</dbReference>
<evidence type="ECO:0000256" key="1">
    <source>
        <dbReference type="ARBA" id="ARBA00022741"/>
    </source>
</evidence>
<sequence>MYIAPEYQAYQTLLDKVNKLKHHRLNDVISVPQIAIVGDQSSGKSSVLEAFTKLLFPRDKGMCTRFATQVNLCRDLSLKEDVLSARIHGEDDFNERFKVVTASQFNAIIKEAVSLLCSTSDISDKVLELTLSGPTHSPLTIVDLPGFINTTLDGQDKRIPNTIRAINERYMKDSRTIILAVVPANVDLNNSYVLARAEEHDPNNERTVPIVTKPDMIEKGTLPDLIDMILNNRKKMRLGYLVMRNTGFSDKDLSWEEARMAEEDFFNRDPAWQAVPNASRGRTGVQKFLGELLYAHIRKELPLLKREVINKTEELRRELDGMGSAIATTHDAREKFSELTFKLQTSLSANLVGAYSQEYMNRFKDEAKGFYGEDMRWKKSLRFIRSSLQSLYQEYNSAMAKHNLEDLKAKDIAETMILFKGNELPGFVSFSIFIKLFSATHATWKTLSKEHITGINQYLCEATKAFLEYAIDHQLAREVFLDHFVTFYRNQEKRINRTLEDIFDDEQTPFTFNKYYYDTILKVRADKALKHLENHKFSGPNGAVVIRTSDLKLPSIDINSNEQNAAEDLHEKLKAYCKVARKRIVDVVLMQTIERYMVNQIDLYFKELLKVDDTRLTCLIESEIDQRRRKDIGDRIEILERSLLEL</sequence>